<protein>
    <submittedName>
        <fullName evidence="1">Uncharacterized protein</fullName>
    </submittedName>
</protein>
<dbReference type="Proteomes" id="UP001151760">
    <property type="component" value="Unassembled WGS sequence"/>
</dbReference>
<sequence length="372" mass="43225">MSHNVRKVDQHATKHENERVLLASSNEKLKLDIEANKEIHKDLKKVNTSLSQELWYCKNELEKYKVFQTNCKEKKKADLKCKEALGLLADTKRQCDESLKREAYRTFLNDLANIFAPKSEETILLSDESRSKLEFSNDYDLLLQECLSNDIMCAILCSFDNINEQTELQCLYLEKCQECENLELELSKSTTQQTNKRFSNLDQHCIELELALQHEKEKNESVGLNDMVHNYYLEEAKKKAQLQKDKALNSKPKKPRNQKPFLKSNDLACPTCKKCIYTANHDACILKYLFEVNSRAYAQKKDAQSYKTTKRYIPVGKKSDSKKPGRQIPNKTTWSMSLLLVRLYFSVFNIMRLIIDDDSNGVELRISLLHSI</sequence>
<proteinExistence type="predicted"/>
<dbReference type="EMBL" id="BQNB010010052">
    <property type="protein sequence ID" value="GJS72059.1"/>
    <property type="molecule type" value="Genomic_DNA"/>
</dbReference>
<evidence type="ECO:0000313" key="1">
    <source>
        <dbReference type="EMBL" id="GJS72059.1"/>
    </source>
</evidence>
<gene>
    <name evidence="1" type="ORF">Tco_0704900</name>
</gene>
<comment type="caution">
    <text evidence="1">The sequence shown here is derived from an EMBL/GenBank/DDBJ whole genome shotgun (WGS) entry which is preliminary data.</text>
</comment>
<name>A0ABQ4Y355_9ASTR</name>
<accession>A0ABQ4Y355</accession>
<evidence type="ECO:0000313" key="2">
    <source>
        <dbReference type="Proteomes" id="UP001151760"/>
    </source>
</evidence>
<reference evidence="1" key="2">
    <citation type="submission" date="2022-01" db="EMBL/GenBank/DDBJ databases">
        <authorList>
            <person name="Yamashiro T."/>
            <person name="Shiraishi A."/>
            <person name="Satake H."/>
            <person name="Nakayama K."/>
        </authorList>
    </citation>
    <scope>NUCLEOTIDE SEQUENCE</scope>
</reference>
<reference evidence="1" key="1">
    <citation type="journal article" date="2022" name="Int. J. Mol. Sci.">
        <title>Draft Genome of Tanacetum Coccineum: Genomic Comparison of Closely Related Tanacetum-Family Plants.</title>
        <authorList>
            <person name="Yamashiro T."/>
            <person name="Shiraishi A."/>
            <person name="Nakayama K."/>
            <person name="Satake H."/>
        </authorList>
    </citation>
    <scope>NUCLEOTIDE SEQUENCE</scope>
</reference>
<organism evidence="1 2">
    <name type="scientific">Tanacetum coccineum</name>
    <dbReference type="NCBI Taxonomy" id="301880"/>
    <lineage>
        <taxon>Eukaryota</taxon>
        <taxon>Viridiplantae</taxon>
        <taxon>Streptophyta</taxon>
        <taxon>Embryophyta</taxon>
        <taxon>Tracheophyta</taxon>
        <taxon>Spermatophyta</taxon>
        <taxon>Magnoliopsida</taxon>
        <taxon>eudicotyledons</taxon>
        <taxon>Gunneridae</taxon>
        <taxon>Pentapetalae</taxon>
        <taxon>asterids</taxon>
        <taxon>campanulids</taxon>
        <taxon>Asterales</taxon>
        <taxon>Asteraceae</taxon>
        <taxon>Asteroideae</taxon>
        <taxon>Anthemideae</taxon>
        <taxon>Anthemidinae</taxon>
        <taxon>Tanacetum</taxon>
    </lineage>
</organism>
<keyword evidence="2" id="KW-1185">Reference proteome</keyword>